<keyword evidence="5" id="KW-1185">Reference proteome</keyword>
<reference evidence="4 5" key="1">
    <citation type="submission" date="2016-10" db="EMBL/GenBank/DDBJ databases">
        <authorList>
            <person name="de Groot N.N."/>
        </authorList>
    </citation>
    <scope>NUCLEOTIDE SEQUENCE [LARGE SCALE GENOMIC DNA]</scope>
    <source>
        <strain evidence="4 5">DSM 21668</strain>
    </source>
</reference>
<dbReference type="InterPro" id="IPR001296">
    <property type="entry name" value="Glyco_trans_1"/>
</dbReference>
<dbReference type="PANTHER" id="PTHR12526">
    <property type="entry name" value="GLYCOSYLTRANSFERASE"/>
    <property type="match status" value="1"/>
</dbReference>
<dbReference type="EMBL" id="FNGS01000009">
    <property type="protein sequence ID" value="SDM82601.1"/>
    <property type="molecule type" value="Genomic_DNA"/>
</dbReference>
<dbReference type="AlphaFoldDB" id="A0A1G9WED8"/>
<dbReference type="SUPFAM" id="SSF53756">
    <property type="entry name" value="UDP-Glycosyltransferase/glycogen phosphorylase"/>
    <property type="match status" value="1"/>
</dbReference>
<evidence type="ECO:0000313" key="4">
    <source>
        <dbReference type="EMBL" id="SDM82601.1"/>
    </source>
</evidence>
<evidence type="ECO:0000256" key="1">
    <source>
        <dbReference type="ARBA" id="ARBA00022676"/>
    </source>
</evidence>
<evidence type="ECO:0000259" key="3">
    <source>
        <dbReference type="Pfam" id="PF00534"/>
    </source>
</evidence>
<keyword evidence="2 4" id="KW-0808">Transferase</keyword>
<keyword evidence="1" id="KW-0328">Glycosyltransferase</keyword>
<gene>
    <name evidence="4" type="ORF">SAMN04488090_4346</name>
</gene>
<dbReference type="Gene3D" id="3.40.50.2000">
    <property type="entry name" value="Glycogen Phosphorylase B"/>
    <property type="match status" value="2"/>
</dbReference>
<evidence type="ECO:0000313" key="5">
    <source>
        <dbReference type="Proteomes" id="UP000198901"/>
    </source>
</evidence>
<dbReference type="STRING" id="563176.SAMN04488090_4346"/>
<proteinExistence type="predicted"/>
<dbReference type="Pfam" id="PF00534">
    <property type="entry name" value="Glycos_transf_1"/>
    <property type="match status" value="1"/>
</dbReference>
<sequence length="369" mass="42417">MPASVLHLTTLHRGDDSRMVLKMARSTARRYPTTVLATPPFLSDPSLTFIQIPYYASLWKRLVFVHPRVLRHCLRLRPAIVHVHAPEALPIAWLLSFFGTEVIYDVYENMGKQLSGKTVNNQWLFRKVFGWFDRIARKQFRFIFAEDAYLASYPDLRKPFEVIHNFPDIHQLPQPANERDLSFFYLGQLSKARCLDVMILAAGMLRQQYPDFRWHIFGKPGFDLAGWEDIHQLPGFSEVKDNLLFHGQVSAPEAYAVGKTCLAGIALLRPVGDFPDSYPTKIFEYMGLGLPVITSAFPLYQSVVETHACGFCLEPDDAEKLYEALRFFIENPAIRQEMGERGIAAVHAQYNWATEEQKLFRLYETLPGR</sequence>
<dbReference type="Proteomes" id="UP000198901">
    <property type="component" value="Unassembled WGS sequence"/>
</dbReference>
<organism evidence="4 5">
    <name type="scientific">Siphonobacter aquaeclarae</name>
    <dbReference type="NCBI Taxonomy" id="563176"/>
    <lineage>
        <taxon>Bacteria</taxon>
        <taxon>Pseudomonadati</taxon>
        <taxon>Bacteroidota</taxon>
        <taxon>Cytophagia</taxon>
        <taxon>Cytophagales</taxon>
        <taxon>Cytophagaceae</taxon>
        <taxon>Siphonobacter</taxon>
    </lineage>
</organism>
<dbReference type="PANTHER" id="PTHR12526:SF629">
    <property type="entry name" value="TEICHURONIC ACID BIOSYNTHESIS GLYCOSYLTRANSFERASE TUAH-RELATED"/>
    <property type="match status" value="1"/>
</dbReference>
<protein>
    <submittedName>
        <fullName evidence="4">Glycosyltransferase involved in cell wall bisynthesis</fullName>
    </submittedName>
</protein>
<dbReference type="OrthoDB" id="1450439at2"/>
<dbReference type="GO" id="GO:0016757">
    <property type="term" value="F:glycosyltransferase activity"/>
    <property type="evidence" value="ECO:0007669"/>
    <property type="project" value="UniProtKB-KW"/>
</dbReference>
<accession>A0A1G9WED8</accession>
<dbReference type="RefSeq" id="WP_093207811.1">
    <property type="nucleotide sequence ID" value="NZ_FNGS01000009.1"/>
</dbReference>
<name>A0A1G9WED8_9BACT</name>
<evidence type="ECO:0000256" key="2">
    <source>
        <dbReference type="ARBA" id="ARBA00022679"/>
    </source>
</evidence>
<feature type="domain" description="Glycosyl transferase family 1" evidence="3">
    <location>
        <begin position="175"/>
        <end position="342"/>
    </location>
</feature>